<evidence type="ECO:0000313" key="2">
    <source>
        <dbReference type="WBParaSite" id="sdigi.contig237.g6517.t1"/>
    </source>
</evidence>
<dbReference type="AlphaFoldDB" id="A0A915PL57"/>
<organism evidence="1 2">
    <name type="scientific">Setaria digitata</name>
    <dbReference type="NCBI Taxonomy" id="48799"/>
    <lineage>
        <taxon>Eukaryota</taxon>
        <taxon>Metazoa</taxon>
        <taxon>Ecdysozoa</taxon>
        <taxon>Nematoda</taxon>
        <taxon>Chromadorea</taxon>
        <taxon>Rhabditida</taxon>
        <taxon>Spirurina</taxon>
        <taxon>Spiruromorpha</taxon>
        <taxon>Filarioidea</taxon>
        <taxon>Setariidae</taxon>
        <taxon>Setaria</taxon>
    </lineage>
</organism>
<sequence length="132" mass="16070">MVRELDSSNLIRINLEKRICIKHYRMFPWRRELTKQRRLYILQRIRLILISGRCSWAQLLSNNHFEASLIAAERRAYEHGRTFETYVCLIFIFTNDEIRRRIQNQQQQQQQQMTDEFVGASNEIPNIPRIIY</sequence>
<dbReference type="Proteomes" id="UP000887581">
    <property type="component" value="Unplaced"/>
</dbReference>
<protein>
    <submittedName>
        <fullName evidence="2">Uncharacterized protein</fullName>
    </submittedName>
</protein>
<proteinExistence type="predicted"/>
<name>A0A915PL57_9BILA</name>
<reference evidence="2" key="1">
    <citation type="submission" date="2022-11" db="UniProtKB">
        <authorList>
            <consortium name="WormBaseParasite"/>
        </authorList>
    </citation>
    <scope>IDENTIFICATION</scope>
</reference>
<accession>A0A915PL57</accession>
<keyword evidence="1" id="KW-1185">Reference proteome</keyword>
<evidence type="ECO:0000313" key="1">
    <source>
        <dbReference type="Proteomes" id="UP000887581"/>
    </source>
</evidence>
<dbReference type="WBParaSite" id="sdigi.contig237.g6517.t1">
    <property type="protein sequence ID" value="sdigi.contig237.g6517.t1"/>
    <property type="gene ID" value="sdigi.contig237.g6517"/>
</dbReference>